<organism evidence="1 2">
    <name type="scientific">Thalassotalea psychrophila</name>
    <dbReference type="NCBI Taxonomy" id="3065647"/>
    <lineage>
        <taxon>Bacteria</taxon>
        <taxon>Pseudomonadati</taxon>
        <taxon>Pseudomonadota</taxon>
        <taxon>Gammaproteobacteria</taxon>
        <taxon>Alteromonadales</taxon>
        <taxon>Colwelliaceae</taxon>
        <taxon>Thalassotalea</taxon>
    </lineage>
</organism>
<reference evidence="2" key="1">
    <citation type="submission" date="2023-09" db="EMBL/GenBank/DDBJ databases">
        <authorList>
            <person name="Li S."/>
            <person name="Li X."/>
            <person name="Zhang C."/>
            <person name="Zhao Z."/>
        </authorList>
    </citation>
    <scope>NUCLEOTIDE SEQUENCE [LARGE SCALE GENOMIC DNA]</scope>
    <source>
        <strain evidence="2">SQ149</strain>
    </source>
</reference>
<dbReference type="EMBL" id="CP134145">
    <property type="protein sequence ID" value="WNC71006.1"/>
    <property type="molecule type" value="Genomic_DNA"/>
</dbReference>
<name>A0ABY9TQL2_9GAMM</name>
<evidence type="ECO:0000313" key="1">
    <source>
        <dbReference type="EMBL" id="WNC71006.1"/>
    </source>
</evidence>
<keyword evidence="2" id="KW-1185">Reference proteome</keyword>
<sequence>MYRHPPRVERDEGPTSVMLWVRKVPLTEVGKRRHSREGGNPLFRGFVP</sequence>
<dbReference type="RefSeq" id="WP_348390141.1">
    <property type="nucleotide sequence ID" value="NZ_CP134145.1"/>
</dbReference>
<evidence type="ECO:0000313" key="2">
    <source>
        <dbReference type="Proteomes" id="UP001258994"/>
    </source>
</evidence>
<gene>
    <name evidence="1" type="ORF">RGQ13_12815</name>
</gene>
<proteinExistence type="predicted"/>
<protein>
    <submittedName>
        <fullName evidence="1">Uncharacterized protein</fullName>
    </submittedName>
</protein>
<dbReference type="Proteomes" id="UP001258994">
    <property type="component" value="Chromosome"/>
</dbReference>
<accession>A0ABY9TQL2</accession>